<evidence type="ECO:0000256" key="3">
    <source>
        <dbReference type="PIRSR" id="PIRSR623088-1"/>
    </source>
</evidence>
<dbReference type="OrthoDB" id="189220at2759"/>
<evidence type="ECO:0000256" key="1">
    <source>
        <dbReference type="ARBA" id="ARBA00022723"/>
    </source>
</evidence>
<dbReference type="EMBL" id="UYRU01043563">
    <property type="protein sequence ID" value="VDK82715.1"/>
    <property type="molecule type" value="Genomic_DNA"/>
</dbReference>
<evidence type="ECO:0000256" key="4">
    <source>
        <dbReference type="PIRSR" id="PIRSR623088-3"/>
    </source>
</evidence>
<dbReference type="AlphaFoldDB" id="A0A3P6TNQ9"/>
<keyword evidence="1 4" id="KW-0479">Metal-binding</keyword>
<keyword evidence="7" id="KW-1185">Reference proteome</keyword>
<organism evidence="6 7">
    <name type="scientific">Dibothriocephalus latus</name>
    <name type="common">Fish tapeworm</name>
    <name type="synonym">Diphyllobothrium latum</name>
    <dbReference type="NCBI Taxonomy" id="60516"/>
    <lineage>
        <taxon>Eukaryota</taxon>
        <taxon>Metazoa</taxon>
        <taxon>Spiralia</taxon>
        <taxon>Lophotrochozoa</taxon>
        <taxon>Platyhelminthes</taxon>
        <taxon>Cestoda</taxon>
        <taxon>Eucestoda</taxon>
        <taxon>Diphyllobothriidea</taxon>
        <taxon>Diphyllobothriidae</taxon>
        <taxon>Dibothriocephalus</taxon>
    </lineage>
</organism>
<evidence type="ECO:0000313" key="6">
    <source>
        <dbReference type="EMBL" id="VDK82715.1"/>
    </source>
</evidence>
<feature type="binding site" evidence="4">
    <location>
        <position position="75"/>
    </location>
    <ligand>
        <name>Zn(2+)</name>
        <dbReference type="ChEBI" id="CHEBI:29105"/>
        <label>2</label>
    </ligand>
</feature>
<dbReference type="Gene3D" id="1.10.1300.10">
    <property type="entry name" value="3'5'-cyclic nucleotide phosphodiesterase, catalytic domain"/>
    <property type="match status" value="1"/>
</dbReference>
<evidence type="ECO:0000313" key="7">
    <source>
        <dbReference type="Proteomes" id="UP000281553"/>
    </source>
</evidence>
<sequence length="170" mass="19363">MNRDLFNNFNIDPATFVNYILRLESAYQITNPYHNHVHAADVLQAVHVLLQAETLEGVFSDLEILSALFASAIHDANHPGLTNQYLINTGKSSHSYFKFPHPTHLLEQEPITLGYTLLVPSAATKRLFSNLKRSEFRDKSKSSSSVHRNKFVDLLTFRTVGPAVRCRYEY</sequence>
<keyword evidence="2" id="KW-0378">Hydrolase</keyword>
<protein>
    <recommendedName>
        <fullName evidence="5">PDEase domain-containing protein</fullName>
    </recommendedName>
</protein>
<dbReference type="Pfam" id="PF00233">
    <property type="entry name" value="PDEase_I"/>
    <property type="match status" value="1"/>
</dbReference>
<evidence type="ECO:0000259" key="5">
    <source>
        <dbReference type="PROSITE" id="PS51845"/>
    </source>
</evidence>
<dbReference type="Proteomes" id="UP000281553">
    <property type="component" value="Unassembled WGS sequence"/>
</dbReference>
<gene>
    <name evidence="6" type="ORF">DILT_LOCUS3379</name>
</gene>
<dbReference type="PROSITE" id="PS51845">
    <property type="entry name" value="PDEASE_I_2"/>
    <property type="match status" value="1"/>
</dbReference>
<feature type="binding site" evidence="4">
    <location>
        <position position="38"/>
    </location>
    <ligand>
        <name>Zn(2+)</name>
        <dbReference type="ChEBI" id="CHEBI:29105"/>
        <label>1</label>
    </ligand>
</feature>
<proteinExistence type="predicted"/>
<dbReference type="InterPro" id="IPR023088">
    <property type="entry name" value="PDEase"/>
</dbReference>
<dbReference type="PANTHER" id="PTHR11347">
    <property type="entry name" value="CYCLIC NUCLEOTIDE PHOSPHODIESTERASE"/>
    <property type="match status" value="1"/>
</dbReference>
<dbReference type="PRINTS" id="PR00387">
    <property type="entry name" value="PDIESTERASE1"/>
</dbReference>
<dbReference type="InterPro" id="IPR036971">
    <property type="entry name" value="PDEase_catalytic_dom_sf"/>
</dbReference>
<accession>A0A3P6TNQ9</accession>
<reference evidence="6 7" key="1">
    <citation type="submission" date="2018-11" db="EMBL/GenBank/DDBJ databases">
        <authorList>
            <consortium name="Pathogen Informatics"/>
        </authorList>
    </citation>
    <scope>NUCLEOTIDE SEQUENCE [LARGE SCALE GENOMIC DNA]</scope>
</reference>
<dbReference type="InterPro" id="IPR002073">
    <property type="entry name" value="PDEase_catalytic_dom"/>
</dbReference>
<dbReference type="GO" id="GO:0004114">
    <property type="term" value="F:3',5'-cyclic-nucleotide phosphodiesterase activity"/>
    <property type="evidence" value="ECO:0007669"/>
    <property type="project" value="InterPro"/>
</dbReference>
<dbReference type="GO" id="GO:0046872">
    <property type="term" value="F:metal ion binding"/>
    <property type="evidence" value="ECO:0007669"/>
    <property type="project" value="UniProtKB-KW"/>
</dbReference>
<name>A0A3P6TNQ9_DIBLA</name>
<feature type="domain" description="PDEase" evidence="5">
    <location>
        <begin position="1"/>
        <end position="170"/>
    </location>
</feature>
<feature type="binding site" evidence="4">
    <location>
        <position position="75"/>
    </location>
    <ligand>
        <name>Zn(2+)</name>
        <dbReference type="ChEBI" id="CHEBI:29105"/>
        <label>1</label>
    </ligand>
</feature>
<dbReference type="GO" id="GO:0007165">
    <property type="term" value="P:signal transduction"/>
    <property type="evidence" value="ECO:0007669"/>
    <property type="project" value="InterPro"/>
</dbReference>
<feature type="active site" description="Proton donor" evidence="3">
    <location>
        <position position="34"/>
    </location>
</feature>
<dbReference type="SUPFAM" id="SSF109604">
    <property type="entry name" value="HD-domain/PDEase-like"/>
    <property type="match status" value="1"/>
</dbReference>
<evidence type="ECO:0000256" key="2">
    <source>
        <dbReference type="ARBA" id="ARBA00022801"/>
    </source>
</evidence>
<feature type="binding site" evidence="4">
    <location>
        <position position="74"/>
    </location>
    <ligand>
        <name>Zn(2+)</name>
        <dbReference type="ChEBI" id="CHEBI:29105"/>
        <label>1</label>
    </ligand>
</feature>